<dbReference type="Gramene" id="PNT67987">
    <property type="protein sequence ID" value="PNT67987"/>
    <property type="gene ID" value="BRADI_3g34618v3"/>
</dbReference>
<sequence length="89" mass="10312">MTIYNQTVGHSKLISKYYNTKKTKVSLSTTSRHAVSSWPLPSEFWLGRHRERTCGGELQRVQKQFPNCLHLFTPKCDEKLKPKVGMAFQ</sequence>
<organism evidence="1">
    <name type="scientific">Brachypodium distachyon</name>
    <name type="common">Purple false brome</name>
    <name type="synonym">Trachynia distachya</name>
    <dbReference type="NCBI Taxonomy" id="15368"/>
    <lineage>
        <taxon>Eukaryota</taxon>
        <taxon>Viridiplantae</taxon>
        <taxon>Streptophyta</taxon>
        <taxon>Embryophyta</taxon>
        <taxon>Tracheophyta</taxon>
        <taxon>Spermatophyta</taxon>
        <taxon>Magnoliopsida</taxon>
        <taxon>Liliopsida</taxon>
        <taxon>Poales</taxon>
        <taxon>Poaceae</taxon>
        <taxon>BOP clade</taxon>
        <taxon>Pooideae</taxon>
        <taxon>Stipodae</taxon>
        <taxon>Brachypodieae</taxon>
        <taxon>Brachypodium</taxon>
    </lineage>
</organism>
<reference evidence="2" key="3">
    <citation type="submission" date="2018-08" db="UniProtKB">
        <authorList>
            <consortium name="EnsemblPlants"/>
        </authorList>
    </citation>
    <scope>IDENTIFICATION</scope>
    <source>
        <strain evidence="2">cv. Bd21</strain>
    </source>
</reference>
<evidence type="ECO:0000313" key="3">
    <source>
        <dbReference type="Proteomes" id="UP000008810"/>
    </source>
</evidence>
<keyword evidence="3" id="KW-1185">Reference proteome</keyword>
<name>A0A2K2D127_BRADI</name>
<dbReference type="EnsemblPlants" id="PNT67987">
    <property type="protein sequence ID" value="PNT67987"/>
    <property type="gene ID" value="BRADI_3g34618v3"/>
</dbReference>
<protein>
    <submittedName>
        <fullName evidence="1 2">Uncharacterized protein</fullName>
    </submittedName>
</protein>
<reference evidence="1" key="2">
    <citation type="submission" date="2017-06" db="EMBL/GenBank/DDBJ databases">
        <title>WGS assembly of Brachypodium distachyon.</title>
        <authorList>
            <consortium name="The International Brachypodium Initiative"/>
            <person name="Lucas S."/>
            <person name="Harmon-Smith M."/>
            <person name="Lail K."/>
            <person name="Tice H."/>
            <person name="Grimwood J."/>
            <person name="Bruce D."/>
            <person name="Barry K."/>
            <person name="Shu S."/>
            <person name="Lindquist E."/>
            <person name="Wang M."/>
            <person name="Pitluck S."/>
            <person name="Vogel J.P."/>
            <person name="Garvin D.F."/>
            <person name="Mockler T.C."/>
            <person name="Schmutz J."/>
            <person name="Rokhsar D."/>
            <person name="Bevan M.W."/>
        </authorList>
    </citation>
    <scope>NUCLEOTIDE SEQUENCE</scope>
    <source>
        <strain evidence="1">Bd21</strain>
    </source>
</reference>
<dbReference type="Proteomes" id="UP000008810">
    <property type="component" value="Chromosome 3"/>
</dbReference>
<dbReference type="EMBL" id="CM000882">
    <property type="protein sequence ID" value="PNT67987.1"/>
    <property type="molecule type" value="Genomic_DNA"/>
</dbReference>
<evidence type="ECO:0000313" key="2">
    <source>
        <dbReference type="EnsemblPlants" id="PNT67987"/>
    </source>
</evidence>
<gene>
    <name evidence="1" type="ORF">BRADI_3g34618v3</name>
</gene>
<dbReference type="AlphaFoldDB" id="A0A2K2D127"/>
<accession>A0A2K2D127</accession>
<dbReference type="InParanoid" id="A0A2K2D127"/>
<reference evidence="1 2" key="1">
    <citation type="journal article" date="2010" name="Nature">
        <title>Genome sequencing and analysis of the model grass Brachypodium distachyon.</title>
        <authorList>
            <consortium name="International Brachypodium Initiative"/>
        </authorList>
    </citation>
    <scope>NUCLEOTIDE SEQUENCE [LARGE SCALE GENOMIC DNA]</scope>
    <source>
        <strain evidence="1 2">Bd21</strain>
    </source>
</reference>
<evidence type="ECO:0000313" key="1">
    <source>
        <dbReference type="EMBL" id="PNT67987.1"/>
    </source>
</evidence>
<proteinExistence type="predicted"/>